<keyword evidence="3" id="KW-0238">DNA-binding</keyword>
<dbReference type="OrthoDB" id="8839922at2"/>
<feature type="domain" description="HTH lysR-type" evidence="5">
    <location>
        <begin position="1"/>
        <end position="58"/>
    </location>
</feature>
<dbReference type="AlphaFoldDB" id="A0A0L7T1D9"/>
<dbReference type="InterPro" id="IPR036388">
    <property type="entry name" value="WH-like_DNA-bd_sf"/>
</dbReference>
<dbReference type="SUPFAM" id="SSF53850">
    <property type="entry name" value="Periplasmic binding protein-like II"/>
    <property type="match status" value="1"/>
</dbReference>
<dbReference type="PATRIC" id="fig|1560201.3.peg.2781"/>
<evidence type="ECO:0000256" key="1">
    <source>
        <dbReference type="ARBA" id="ARBA00009437"/>
    </source>
</evidence>
<dbReference type="GO" id="GO:0005829">
    <property type="term" value="C:cytosol"/>
    <property type="evidence" value="ECO:0007669"/>
    <property type="project" value="TreeGrafter"/>
</dbReference>
<dbReference type="Gene3D" id="3.40.190.290">
    <property type="match status" value="1"/>
</dbReference>
<accession>A0A0L7T1D9</accession>
<evidence type="ECO:0000256" key="2">
    <source>
        <dbReference type="ARBA" id="ARBA00023015"/>
    </source>
</evidence>
<protein>
    <submittedName>
        <fullName evidence="6">LysR family transcriptional regulator</fullName>
    </submittedName>
</protein>
<dbReference type="PRINTS" id="PR00039">
    <property type="entry name" value="HTHLYSR"/>
</dbReference>
<comment type="similarity">
    <text evidence="1">Belongs to the LysR transcriptional regulatory family.</text>
</comment>
<dbReference type="Pfam" id="PF00126">
    <property type="entry name" value="HTH_1"/>
    <property type="match status" value="1"/>
</dbReference>
<dbReference type="STRING" id="1560201.NG42_13060"/>
<keyword evidence="9" id="KW-1185">Reference proteome</keyword>
<dbReference type="PANTHER" id="PTHR30419:SF8">
    <property type="entry name" value="NITROGEN ASSIMILATION TRANSCRIPTIONAL ACTIVATOR-RELATED"/>
    <property type="match status" value="1"/>
</dbReference>
<dbReference type="PROSITE" id="PS50931">
    <property type="entry name" value="HTH_LYSR"/>
    <property type="match status" value="1"/>
</dbReference>
<evidence type="ECO:0000256" key="4">
    <source>
        <dbReference type="ARBA" id="ARBA00023163"/>
    </source>
</evidence>
<dbReference type="InterPro" id="IPR036390">
    <property type="entry name" value="WH_DNA-bd_sf"/>
</dbReference>
<dbReference type="InterPro" id="IPR000847">
    <property type="entry name" value="LysR_HTH_N"/>
</dbReference>
<dbReference type="EMBL" id="JRXF01000003">
    <property type="protein sequence ID" value="KOC94822.1"/>
    <property type="molecule type" value="Genomic_DNA"/>
</dbReference>
<name>A0A0L7T1D9_9GAMM</name>
<evidence type="ECO:0000313" key="9">
    <source>
        <dbReference type="Proteomes" id="UP000037088"/>
    </source>
</evidence>
<dbReference type="InterPro" id="IPR050950">
    <property type="entry name" value="HTH-type_LysR_regulators"/>
</dbReference>
<dbReference type="Proteomes" id="UP000036851">
    <property type="component" value="Unassembled WGS sequence"/>
</dbReference>
<dbReference type="EMBL" id="JRXE01000017">
    <property type="protein sequence ID" value="KOC89254.1"/>
    <property type="molecule type" value="Genomic_DNA"/>
</dbReference>
<comment type="caution">
    <text evidence="6">The sequence shown here is derived from an EMBL/GenBank/DDBJ whole genome shotgun (WGS) entry which is preliminary data.</text>
</comment>
<dbReference type="Pfam" id="PF03466">
    <property type="entry name" value="LysR_substrate"/>
    <property type="match status" value="1"/>
</dbReference>
<dbReference type="Gene3D" id="1.10.10.10">
    <property type="entry name" value="Winged helix-like DNA-binding domain superfamily/Winged helix DNA-binding domain"/>
    <property type="match status" value="1"/>
</dbReference>
<evidence type="ECO:0000313" key="7">
    <source>
        <dbReference type="EMBL" id="KOC94822.1"/>
    </source>
</evidence>
<sequence>MHSSEIRYFLAVANTGSLSAASEQLYVAVSAISRQIQRLEARIGVPLFERHARGMILNEAGQIFENHVRKSLLDMEHAIAEIKGLTAVRRTLIRVACTDGMAFYLLPTLFALFRQQNPAVTFSLQVGSGKQVADSVRDGECDVAFQFSLHPERGVDVIASYAAPVLIVMKQQHPLAQQQVTLSDLVHYPVALPESGTTVRQLFDLACQMSGTFIEPVLTCNYFSSHYNFVLNSPQAITLCSHFTVMYQPQEHDLILKKFGVEQLSQRTLQIQTPPGRQHSAALRLFLQFASSELKQQSEVAQRQFGF</sequence>
<dbReference type="SUPFAM" id="SSF46785">
    <property type="entry name" value="Winged helix' DNA-binding domain"/>
    <property type="match status" value="1"/>
</dbReference>
<evidence type="ECO:0000313" key="8">
    <source>
        <dbReference type="Proteomes" id="UP000036851"/>
    </source>
</evidence>
<reference evidence="8 9" key="1">
    <citation type="journal article" date="2015" name="Int. J. Syst. Evol. Microbiol.">
        <title>Erwinia iniecta sp. nov., isolated from Russian wheat aphids (Diuraphis noxia).</title>
        <authorList>
            <person name="Campillo T."/>
            <person name="Luna E."/>
            <person name="Portier P."/>
            <person name="Fischer-Le Saux M."/>
            <person name="Lapitan N."/>
            <person name="Tisserat N.A."/>
            <person name="Leach J.E."/>
        </authorList>
    </citation>
    <scope>NUCLEOTIDE SEQUENCE [LARGE SCALE GENOMIC DNA]</scope>
    <source>
        <strain evidence="6 9">B120</strain>
        <strain evidence="7 8">B149</strain>
    </source>
</reference>
<organism evidence="6 9">
    <name type="scientific">Winslowiella iniecta</name>
    <dbReference type="NCBI Taxonomy" id="1560201"/>
    <lineage>
        <taxon>Bacteria</taxon>
        <taxon>Pseudomonadati</taxon>
        <taxon>Pseudomonadota</taxon>
        <taxon>Gammaproteobacteria</taxon>
        <taxon>Enterobacterales</taxon>
        <taxon>Erwiniaceae</taxon>
        <taxon>Winslowiella</taxon>
    </lineage>
</organism>
<proteinExistence type="inferred from homology"/>
<evidence type="ECO:0000313" key="6">
    <source>
        <dbReference type="EMBL" id="KOC89254.1"/>
    </source>
</evidence>
<keyword evidence="4" id="KW-0804">Transcription</keyword>
<dbReference type="Proteomes" id="UP000037088">
    <property type="component" value="Unassembled WGS sequence"/>
</dbReference>
<dbReference type="GO" id="GO:0003677">
    <property type="term" value="F:DNA binding"/>
    <property type="evidence" value="ECO:0007669"/>
    <property type="project" value="UniProtKB-KW"/>
</dbReference>
<evidence type="ECO:0000256" key="3">
    <source>
        <dbReference type="ARBA" id="ARBA00023125"/>
    </source>
</evidence>
<dbReference type="PANTHER" id="PTHR30419">
    <property type="entry name" value="HTH-TYPE TRANSCRIPTIONAL REGULATOR YBHD"/>
    <property type="match status" value="1"/>
</dbReference>
<gene>
    <name evidence="6" type="ORF">NG42_13060</name>
    <name evidence="7" type="ORF">NG43_03320</name>
</gene>
<dbReference type="InterPro" id="IPR005119">
    <property type="entry name" value="LysR_subst-bd"/>
</dbReference>
<keyword evidence="2" id="KW-0805">Transcription regulation</keyword>
<evidence type="ECO:0000259" key="5">
    <source>
        <dbReference type="PROSITE" id="PS50931"/>
    </source>
</evidence>
<dbReference type="RefSeq" id="WP_052899897.1">
    <property type="nucleotide sequence ID" value="NZ_JRXE01000017.1"/>
</dbReference>
<dbReference type="FunFam" id="1.10.10.10:FF:000001">
    <property type="entry name" value="LysR family transcriptional regulator"/>
    <property type="match status" value="1"/>
</dbReference>
<dbReference type="GO" id="GO:0003700">
    <property type="term" value="F:DNA-binding transcription factor activity"/>
    <property type="evidence" value="ECO:0007669"/>
    <property type="project" value="InterPro"/>
</dbReference>